<protein>
    <submittedName>
        <fullName evidence="1">Uncharacterized protein</fullName>
    </submittedName>
</protein>
<evidence type="ECO:0000313" key="2">
    <source>
        <dbReference type="EMBL" id="CRY67722.1"/>
    </source>
</evidence>
<keyword evidence="3" id="KW-1185">Reference proteome</keyword>
<dbReference type="OrthoDB" id="8718152at2"/>
<dbReference type="STRING" id="1288385.ERS137968_02804"/>
<evidence type="ECO:0000313" key="3">
    <source>
        <dbReference type="Proteomes" id="UP000044625"/>
    </source>
</evidence>
<organism evidence="1 4">
    <name type="scientific">Yersinia pekkanenii</name>
    <dbReference type="NCBI Taxonomy" id="1288385"/>
    <lineage>
        <taxon>Bacteria</taxon>
        <taxon>Pseudomonadati</taxon>
        <taxon>Pseudomonadota</taxon>
        <taxon>Gammaproteobacteria</taxon>
        <taxon>Enterobacterales</taxon>
        <taxon>Yersiniaceae</taxon>
        <taxon>Yersinia</taxon>
    </lineage>
</organism>
<reference evidence="1" key="2">
    <citation type="submission" date="2015-03" db="EMBL/GenBank/DDBJ databases">
        <authorList>
            <person name="Murphy D."/>
        </authorList>
    </citation>
    <scope>NUCLEOTIDE SEQUENCE [LARGE SCALE GENOMIC DNA]</scope>
    <source>
        <strain evidence="1">A125KOH2</strain>
    </source>
</reference>
<proteinExistence type="predicted"/>
<reference evidence="2 3" key="1">
    <citation type="submission" date="2015-03" db="EMBL/GenBank/DDBJ databases">
        <authorList>
            <consortium name="Pathogen Informatics"/>
            <person name="Murphy D."/>
        </authorList>
    </citation>
    <scope>NUCLEOTIDE SEQUENCE [LARGE SCALE GENOMIC DNA]</scope>
    <source>
        <strain evidence="2">Type strain: CIP110230</strain>
        <strain evidence="3">type strain: CIP110230</strain>
    </source>
</reference>
<evidence type="ECO:0000313" key="4">
    <source>
        <dbReference type="Proteomes" id="UP000045840"/>
    </source>
</evidence>
<accession>A0A0T9R9N7</accession>
<dbReference type="EMBL" id="CWJL01000014">
    <property type="protein sequence ID" value="CRY67722.1"/>
    <property type="molecule type" value="Genomic_DNA"/>
</dbReference>
<dbReference type="Proteomes" id="UP000044625">
    <property type="component" value="Unassembled WGS sequence"/>
</dbReference>
<reference evidence="4" key="3">
    <citation type="submission" date="2015-03" db="EMBL/GenBank/DDBJ databases">
        <authorList>
            <consortium name="Pathogen Informatics"/>
        </authorList>
    </citation>
    <scope>NUCLEOTIDE SEQUENCE [LARGE SCALE GENOMIC DNA]</scope>
    <source>
        <strain evidence="4">A125KOH2</strain>
    </source>
</reference>
<dbReference type="EMBL" id="CQAZ01000059">
    <property type="protein sequence ID" value="CNI51717.1"/>
    <property type="molecule type" value="Genomic_DNA"/>
</dbReference>
<evidence type="ECO:0000313" key="1">
    <source>
        <dbReference type="EMBL" id="CNI51717.1"/>
    </source>
</evidence>
<dbReference type="AlphaFoldDB" id="A0A0T9R9N7"/>
<gene>
    <name evidence="1" type="ORF">ERS008529_04253</name>
    <name evidence="2" type="ORF">ERS137968_02804</name>
</gene>
<sequence>MLYKIQALIYRKSELTAINLLREMYLFIQNLPAWSEKSSKWLIANPTSKLIAIENNMMTQDAIDFINIAINLNEDISIFLADENEDDSIITIYYKNTPTISNERYLLSVTIKHLSNYNDVDSFIYIFDKMIKYNGWAFKYILLDTEQYRFNQREVFDDKLPVGWMLYLPVKITHEDAPSAYKLFDVDNDIGTIIVSKDEFNGKDQTDIACANNVEMELAANGLLPLIKGM</sequence>
<name>A0A0T9R9N7_9GAMM</name>
<dbReference type="RefSeq" id="WP_049615072.1">
    <property type="nucleotide sequence ID" value="NZ_CAWMMU010000014.1"/>
</dbReference>
<dbReference type="Proteomes" id="UP000045840">
    <property type="component" value="Unassembled WGS sequence"/>
</dbReference>